<dbReference type="AlphaFoldDB" id="A0A9Q1BXW8"/>
<keyword evidence="3" id="KW-1185">Reference proteome</keyword>
<dbReference type="Proteomes" id="UP001152320">
    <property type="component" value="Chromosome 10"/>
</dbReference>
<reference evidence="2" key="1">
    <citation type="submission" date="2021-10" db="EMBL/GenBank/DDBJ databases">
        <title>Tropical sea cucumber genome reveals ecological adaptation and Cuvierian tubules defense mechanism.</title>
        <authorList>
            <person name="Chen T."/>
        </authorList>
    </citation>
    <scope>NUCLEOTIDE SEQUENCE</scope>
    <source>
        <strain evidence="2">Nanhai2018</strain>
        <tissue evidence="2">Muscle</tissue>
    </source>
</reference>
<accession>A0A9Q1BXW8</accession>
<gene>
    <name evidence="2" type="ORF">HOLleu_21762</name>
</gene>
<evidence type="ECO:0000256" key="1">
    <source>
        <dbReference type="SAM" id="MobiDB-lite"/>
    </source>
</evidence>
<evidence type="ECO:0000313" key="2">
    <source>
        <dbReference type="EMBL" id="KAJ8034780.1"/>
    </source>
</evidence>
<organism evidence="2 3">
    <name type="scientific">Holothuria leucospilota</name>
    <name type="common">Black long sea cucumber</name>
    <name type="synonym">Mertensiothuria leucospilota</name>
    <dbReference type="NCBI Taxonomy" id="206669"/>
    <lineage>
        <taxon>Eukaryota</taxon>
        <taxon>Metazoa</taxon>
        <taxon>Echinodermata</taxon>
        <taxon>Eleutherozoa</taxon>
        <taxon>Echinozoa</taxon>
        <taxon>Holothuroidea</taxon>
        <taxon>Aspidochirotacea</taxon>
        <taxon>Aspidochirotida</taxon>
        <taxon>Holothuriidae</taxon>
        <taxon>Holothuria</taxon>
    </lineage>
</organism>
<dbReference type="OrthoDB" id="10611104at2759"/>
<comment type="caution">
    <text evidence="2">The sequence shown here is derived from an EMBL/GenBank/DDBJ whole genome shotgun (WGS) entry which is preliminary data.</text>
</comment>
<evidence type="ECO:0000313" key="3">
    <source>
        <dbReference type="Proteomes" id="UP001152320"/>
    </source>
</evidence>
<dbReference type="EMBL" id="JAIZAY010000010">
    <property type="protein sequence ID" value="KAJ8034780.1"/>
    <property type="molecule type" value="Genomic_DNA"/>
</dbReference>
<proteinExistence type="predicted"/>
<protein>
    <submittedName>
        <fullName evidence="2">Uncharacterized protein</fullName>
    </submittedName>
</protein>
<sequence>MVSIKVEPDDPFVWEENSYGKLNIPDRLQTLSSEDPDSILVKSEPVPSCVEREGVKEEQTNDPFVESGDSVLVKSEPVSSCLEGEGGRAVMEEQTNDPFQEIESDDVTFQVTVDIDELLSEEADSRNAVVVKTEDTDVQGQVKYQGLDPKCGIWMYCRKLCDDEDNNKVLVQWEGYNIKTWLDACEMRSAITRRPLETQPKKDDWPTVKHPSSLQRYDGIKVVRADGTTSEKKIVYINDPYNGNVSDQNNQNKKEKQINKYINK</sequence>
<feature type="region of interest" description="Disordered" evidence="1">
    <location>
        <begin position="240"/>
        <end position="264"/>
    </location>
</feature>
<name>A0A9Q1BXW8_HOLLE</name>